<accession>A0A5E4EVX3</accession>
<dbReference type="EMBL" id="CABIKO010000039">
    <property type="protein sequence ID" value="VVA19907.1"/>
    <property type="molecule type" value="Genomic_DNA"/>
</dbReference>
<dbReference type="Gramene" id="VVA19907">
    <property type="protein sequence ID" value="VVA19907"/>
    <property type="gene ID" value="Prudul26B031684"/>
</dbReference>
<dbReference type="AlphaFoldDB" id="A0A5E4EVX3"/>
<proteinExistence type="predicted"/>
<dbReference type="Proteomes" id="UP000327085">
    <property type="component" value="Chromosome 3"/>
</dbReference>
<evidence type="ECO:0000256" key="1">
    <source>
        <dbReference type="SAM" id="MobiDB-lite"/>
    </source>
</evidence>
<sequence>MDALFEIEVTTFQISLQPYQRPMDNGGRLWIFRKGANATVYRSDQGRRTPSFSPPSHRLEFSDSHNTPSAARAPTPPRRPETNSITPLLPSRHNTSHPSSSSPPHLKGGIDSFSAWVKWISNVLGKEWDEYCVLMKRVAMEAIEDLN</sequence>
<feature type="region of interest" description="Disordered" evidence="1">
    <location>
        <begin position="42"/>
        <end position="106"/>
    </location>
</feature>
<organism evidence="2 3">
    <name type="scientific">Prunus dulcis</name>
    <name type="common">Almond</name>
    <name type="synonym">Amygdalus dulcis</name>
    <dbReference type="NCBI Taxonomy" id="3755"/>
    <lineage>
        <taxon>Eukaryota</taxon>
        <taxon>Viridiplantae</taxon>
        <taxon>Streptophyta</taxon>
        <taxon>Embryophyta</taxon>
        <taxon>Tracheophyta</taxon>
        <taxon>Spermatophyta</taxon>
        <taxon>Magnoliopsida</taxon>
        <taxon>eudicotyledons</taxon>
        <taxon>Gunneridae</taxon>
        <taxon>Pentapetalae</taxon>
        <taxon>rosids</taxon>
        <taxon>fabids</taxon>
        <taxon>Rosales</taxon>
        <taxon>Rosaceae</taxon>
        <taxon>Amygdaloideae</taxon>
        <taxon>Amygdaleae</taxon>
        <taxon>Prunus</taxon>
    </lineage>
</organism>
<evidence type="ECO:0000313" key="3">
    <source>
        <dbReference type="Proteomes" id="UP000327085"/>
    </source>
</evidence>
<gene>
    <name evidence="2" type="ORF">ALMOND_2B031684</name>
</gene>
<name>A0A5E4EVX3_PRUDU</name>
<evidence type="ECO:0000313" key="2">
    <source>
        <dbReference type="EMBL" id="VVA19907.1"/>
    </source>
</evidence>
<reference evidence="3" key="1">
    <citation type="journal article" date="2020" name="Plant J.">
        <title>Transposons played a major role in the diversification between the closely related almond and peach genomes: results from the almond genome sequence.</title>
        <authorList>
            <person name="Alioto T."/>
            <person name="Alexiou K.G."/>
            <person name="Bardil A."/>
            <person name="Barteri F."/>
            <person name="Castanera R."/>
            <person name="Cruz F."/>
            <person name="Dhingra A."/>
            <person name="Duval H."/>
            <person name="Fernandez I Marti A."/>
            <person name="Frias L."/>
            <person name="Galan B."/>
            <person name="Garcia J.L."/>
            <person name="Howad W."/>
            <person name="Gomez-Garrido J."/>
            <person name="Gut M."/>
            <person name="Julca I."/>
            <person name="Morata J."/>
            <person name="Puigdomenech P."/>
            <person name="Ribeca P."/>
            <person name="Rubio Cabetas M.J."/>
            <person name="Vlasova A."/>
            <person name="Wirthensohn M."/>
            <person name="Garcia-Mas J."/>
            <person name="Gabaldon T."/>
            <person name="Casacuberta J.M."/>
            <person name="Arus P."/>
        </authorList>
    </citation>
    <scope>NUCLEOTIDE SEQUENCE [LARGE SCALE GENOMIC DNA]</scope>
    <source>
        <strain evidence="3">cv. Texas</strain>
    </source>
</reference>
<protein>
    <submittedName>
        <fullName evidence="2">Uncharacterized protein</fullName>
    </submittedName>
</protein>
<dbReference type="InParanoid" id="A0A5E4EVX3"/>
<feature type="compositionally biased region" description="Low complexity" evidence="1">
    <location>
        <begin position="90"/>
        <end position="105"/>
    </location>
</feature>